<keyword evidence="3" id="KW-1185">Reference proteome</keyword>
<dbReference type="SUPFAM" id="SSF48403">
    <property type="entry name" value="Ankyrin repeat"/>
    <property type="match status" value="1"/>
</dbReference>
<name>A0A0F3RGK4_9RICK</name>
<evidence type="ECO:0000313" key="2">
    <source>
        <dbReference type="EMBL" id="KJW05111.1"/>
    </source>
</evidence>
<protein>
    <submittedName>
        <fullName evidence="2">Ankyrin repeat family protein</fullName>
    </submittedName>
</protein>
<dbReference type="PROSITE" id="PS50297">
    <property type="entry name" value="ANK_REP_REGION"/>
    <property type="match status" value="1"/>
</dbReference>
<evidence type="ECO:0000256" key="1">
    <source>
        <dbReference type="PROSITE-ProRule" id="PRU00023"/>
    </source>
</evidence>
<dbReference type="EMBL" id="LAOQ01000002">
    <property type="protein sequence ID" value="KJW05111.1"/>
    <property type="molecule type" value="Genomic_DNA"/>
</dbReference>
<comment type="caution">
    <text evidence="2">The sequence shown here is derived from an EMBL/GenBank/DDBJ whole genome shotgun (WGS) entry which is preliminary data.</text>
</comment>
<sequence>MLASEYGQVTIVKYLLKHGANYNVKGWEKDNLHSDVSCQLTQITEISTLCENANNPNHQYILDILERILKTSISSHYDGYKNLSSEQIKQKFSKFKK</sequence>
<keyword evidence="1" id="KW-0040">ANK repeat</keyword>
<dbReference type="InterPro" id="IPR002110">
    <property type="entry name" value="Ankyrin_rpt"/>
</dbReference>
<dbReference type="PATRIC" id="fig|1268837.3.peg.939"/>
<accession>A0A0F3RGK4</accession>
<reference evidence="2 3" key="1">
    <citation type="submission" date="2015-01" db="EMBL/GenBank/DDBJ databases">
        <title>Genome Sequencing of Rickettsiales /home/snadendla/prok_pipe/test/illegal_ec_num.txt.</title>
        <authorList>
            <person name="Daugherty S.C."/>
            <person name="Su Q."/>
            <person name="Abolude K."/>
            <person name="Beier-Sexton M."/>
            <person name="Carlyon J.A."/>
            <person name="Carter R."/>
            <person name="Day N.P."/>
            <person name="Dumler S.J."/>
            <person name="Dyachenko V."/>
            <person name="Godinez A."/>
            <person name="Kurtti T.J."/>
            <person name="Lichay M."/>
            <person name="Mullins K.E."/>
            <person name="Ott S."/>
            <person name="Pappas-Brown V."/>
            <person name="Paris D.H."/>
            <person name="Patel P."/>
            <person name="Richards A.L."/>
            <person name="Sadzewicz L."/>
            <person name="Sears K."/>
            <person name="Seidman D."/>
            <person name="Sengamalay N."/>
            <person name="Stenos J."/>
            <person name="Tallon L.J."/>
            <person name="Vincent G."/>
            <person name="Fraser C.M."/>
            <person name="Munderloh U."/>
            <person name="Dunning-Hotopp J.C."/>
        </authorList>
    </citation>
    <scope>NUCLEOTIDE SEQUENCE [LARGE SCALE GENOMIC DNA]</scope>
    <source>
        <strain evidence="2 3">T170-B</strain>
    </source>
</reference>
<feature type="repeat" description="ANK" evidence="1">
    <location>
        <begin position="1"/>
        <end position="27"/>
    </location>
</feature>
<organism evidence="2 3">
    <name type="scientific">Rickettsia argasii T170-B</name>
    <dbReference type="NCBI Taxonomy" id="1268837"/>
    <lineage>
        <taxon>Bacteria</taxon>
        <taxon>Pseudomonadati</taxon>
        <taxon>Pseudomonadota</taxon>
        <taxon>Alphaproteobacteria</taxon>
        <taxon>Rickettsiales</taxon>
        <taxon>Rickettsiaceae</taxon>
        <taxon>Rickettsieae</taxon>
        <taxon>Rickettsia</taxon>
        <taxon>spotted fever group</taxon>
    </lineage>
</organism>
<dbReference type="InterPro" id="IPR036770">
    <property type="entry name" value="Ankyrin_rpt-contain_sf"/>
</dbReference>
<dbReference type="Pfam" id="PF00023">
    <property type="entry name" value="Ank"/>
    <property type="match status" value="1"/>
</dbReference>
<proteinExistence type="predicted"/>
<dbReference type="Gene3D" id="1.25.40.20">
    <property type="entry name" value="Ankyrin repeat-containing domain"/>
    <property type="match status" value="1"/>
</dbReference>
<evidence type="ECO:0000313" key="3">
    <source>
        <dbReference type="Proteomes" id="UP000033736"/>
    </source>
</evidence>
<dbReference type="AlphaFoldDB" id="A0A0F3RGK4"/>
<gene>
    <name evidence="2" type="ORF">RAT170B_0814</name>
</gene>
<dbReference type="PROSITE" id="PS50088">
    <property type="entry name" value="ANK_REPEAT"/>
    <property type="match status" value="1"/>
</dbReference>
<dbReference type="Proteomes" id="UP000033736">
    <property type="component" value="Unassembled WGS sequence"/>
</dbReference>